<keyword evidence="3" id="KW-1185">Reference proteome</keyword>
<evidence type="ECO:0000313" key="2">
    <source>
        <dbReference type="EnsemblMetazoa" id="XP_014243969.2"/>
    </source>
</evidence>
<protein>
    <submittedName>
        <fullName evidence="2">Uncharacterized protein</fullName>
    </submittedName>
</protein>
<keyword evidence="1" id="KW-0472">Membrane</keyword>
<dbReference type="AlphaFoldDB" id="A0A8I6RKU9"/>
<dbReference type="Proteomes" id="UP000494040">
    <property type="component" value="Unassembled WGS sequence"/>
</dbReference>
<name>A0A8I6RKU9_CIMLE</name>
<keyword evidence="1" id="KW-1133">Transmembrane helix</keyword>
<dbReference type="GeneID" id="106663563"/>
<accession>A0A8I6RKU9</accession>
<evidence type="ECO:0000313" key="3">
    <source>
        <dbReference type="Proteomes" id="UP000494040"/>
    </source>
</evidence>
<feature type="transmembrane region" description="Helical" evidence="1">
    <location>
        <begin position="106"/>
        <end position="126"/>
    </location>
</feature>
<dbReference type="RefSeq" id="XP_014243969.2">
    <property type="nucleotide sequence ID" value="XM_014388483.2"/>
</dbReference>
<sequence>MSRDTLITSFQSVSTHKTRTRIITLRMAHLYNERSIPGLIQLPPMVPYPIQGVGKVYTTGMGNADAPPPYSSIYPPAGNPQPASIIITTVTPNQEYNLQRRRQRNIACVIIVIVTAVMLTLILSILKFD</sequence>
<dbReference type="KEGG" id="clec:106663563"/>
<reference evidence="2" key="1">
    <citation type="submission" date="2022-01" db="UniProtKB">
        <authorList>
            <consortium name="EnsemblMetazoa"/>
        </authorList>
    </citation>
    <scope>IDENTIFICATION</scope>
</reference>
<organism evidence="2 3">
    <name type="scientific">Cimex lectularius</name>
    <name type="common">Bed bug</name>
    <name type="synonym">Acanthia lectularia</name>
    <dbReference type="NCBI Taxonomy" id="79782"/>
    <lineage>
        <taxon>Eukaryota</taxon>
        <taxon>Metazoa</taxon>
        <taxon>Ecdysozoa</taxon>
        <taxon>Arthropoda</taxon>
        <taxon>Hexapoda</taxon>
        <taxon>Insecta</taxon>
        <taxon>Pterygota</taxon>
        <taxon>Neoptera</taxon>
        <taxon>Paraneoptera</taxon>
        <taxon>Hemiptera</taxon>
        <taxon>Heteroptera</taxon>
        <taxon>Panheteroptera</taxon>
        <taxon>Cimicomorpha</taxon>
        <taxon>Cimicidae</taxon>
        <taxon>Cimex</taxon>
    </lineage>
</organism>
<keyword evidence="1" id="KW-0812">Transmembrane</keyword>
<dbReference type="EnsemblMetazoa" id="XM_014388483.2">
    <property type="protein sequence ID" value="XP_014243969.2"/>
    <property type="gene ID" value="LOC106663563"/>
</dbReference>
<proteinExistence type="predicted"/>
<evidence type="ECO:0000256" key="1">
    <source>
        <dbReference type="SAM" id="Phobius"/>
    </source>
</evidence>